<dbReference type="AlphaFoldDB" id="A0A927R3U7"/>
<proteinExistence type="predicted"/>
<evidence type="ECO:0000313" key="3">
    <source>
        <dbReference type="Proteomes" id="UP000649753"/>
    </source>
</evidence>
<dbReference type="Gene3D" id="1.25.40.10">
    <property type="entry name" value="Tetratricopeptide repeat domain"/>
    <property type="match status" value="1"/>
</dbReference>
<dbReference type="InterPro" id="IPR011990">
    <property type="entry name" value="TPR-like_helical_dom_sf"/>
</dbReference>
<evidence type="ECO:0000256" key="1">
    <source>
        <dbReference type="SAM" id="MobiDB-lite"/>
    </source>
</evidence>
<protein>
    <submittedName>
        <fullName evidence="2">Tetratricopeptide (TPR) repeat protein</fullName>
    </submittedName>
</protein>
<feature type="region of interest" description="Disordered" evidence="1">
    <location>
        <begin position="510"/>
        <end position="529"/>
    </location>
</feature>
<name>A0A927R3U7_9ACTN</name>
<dbReference type="RefSeq" id="WP_192764754.1">
    <property type="nucleotide sequence ID" value="NZ_JADBEB010000001.1"/>
</dbReference>
<keyword evidence="3" id="KW-1185">Reference proteome</keyword>
<organism evidence="2 3">
    <name type="scientific">Plantactinospora soyae</name>
    <dbReference type="NCBI Taxonomy" id="1544732"/>
    <lineage>
        <taxon>Bacteria</taxon>
        <taxon>Bacillati</taxon>
        <taxon>Actinomycetota</taxon>
        <taxon>Actinomycetes</taxon>
        <taxon>Micromonosporales</taxon>
        <taxon>Micromonosporaceae</taxon>
        <taxon>Plantactinospora</taxon>
    </lineage>
</organism>
<dbReference type="Proteomes" id="UP000649753">
    <property type="component" value="Unassembled WGS sequence"/>
</dbReference>
<dbReference type="EMBL" id="JADBEB010000001">
    <property type="protein sequence ID" value="MBE1484381.1"/>
    <property type="molecule type" value="Genomic_DNA"/>
</dbReference>
<sequence length="529" mass="56640">MTMLETFFEGRGVLNALLYSLGNRRRHLDRAITYLGRAVRSGQPDPLVLAVLGNGLWMRYERTGDVEDLEAAIRRGRQAVAVPGVEEGQRAGNLADLAAPLRARFHRYGRLADIDEAVAVAAEALRATEDPATRAVALTNLAAARHSRYLSTADRADVLAAVEGAREAVSLTGPRHHSHALRLHVLAEALASRFVNTDDVRDLDEAVTAGRRAVGARKLFDHSRARYADNLGTIYRLRFGVTGEVADLDAAIAAGELAVSRTGDRPDRVVFLGNLAASLWLRGRARDDTGDLRRAVAAAERAVAATPEDGTNRPLVLHNLSMITATLYDRTSDMAALGRSEQAAEAALAALDPRHPFRGLALTRLAMVQLRRPDAGAAARANLRTAVELPVPTLTLQHALQAAIQLGELGAEAGNREDAVLGYGGAVALLPAAAWPGLSRSIREDRLAGATEAASAAAAFADPVRAVELLELARSVMWSQQLDRRGDLDRLRAVAPALADRLTEIRAWFERPDPESPLNPGFGGSSPPG</sequence>
<reference evidence="2" key="1">
    <citation type="submission" date="2020-10" db="EMBL/GenBank/DDBJ databases">
        <title>Sequencing the genomes of 1000 actinobacteria strains.</title>
        <authorList>
            <person name="Klenk H.-P."/>
        </authorList>
    </citation>
    <scope>NUCLEOTIDE SEQUENCE</scope>
    <source>
        <strain evidence="2">DSM 46832</strain>
    </source>
</reference>
<gene>
    <name evidence="2" type="ORF">H4W31_000019</name>
</gene>
<comment type="caution">
    <text evidence="2">The sequence shown here is derived from an EMBL/GenBank/DDBJ whole genome shotgun (WGS) entry which is preliminary data.</text>
</comment>
<accession>A0A927R3U7</accession>
<evidence type="ECO:0000313" key="2">
    <source>
        <dbReference type="EMBL" id="MBE1484381.1"/>
    </source>
</evidence>